<evidence type="ECO:0000256" key="6">
    <source>
        <dbReference type="ARBA" id="ARBA00022723"/>
    </source>
</evidence>
<evidence type="ECO:0000256" key="4">
    <source>
        <dbReference type="ARBA" id="ARBA00022485"/>
    </source>
</evidence>
<evidence type="ECO:0000256" key="9">
    <source>
        <dbReference type="ARBA" id="ARBA00023128"/>
    </source>
</evidence>
<evidence type="ECO:0000256" key="7">
    <source>
        <dbReference type="ARBA" id="ARBA00023004"/>
    </source>
</evidence>
<dbReference type="STRING" id="299467.A0A443SII2"/>
<keyword evidence="9" id="KW-0496">Mitochondrion</keyword>
<dbReference type="InterPro" id="IPR007785">
    <property type="entry name" value="Anamorsin"/>
</dbReference>
<accession>A0A443SII2</accession>
<feature type="domain" description="Anamorsin C-terminal" evidence="10">
    <location>
        <begin position="104"/>
        <end position="152"/>
    </location>
</feature>
<dbReference type="PANTHER" id="PTHR13273">
    <property type="entry name" value="ANAMORSIN"/>
    <property type="match status" value="1"/>
</dbReference>
<dbReference type="AlphaFoldDB" id="A0A443SII2"/>
<feature type="non-terminal residue" evidence="11">
    <location>
        <position position="1"/>
    </location>
</feature>
<dbReference type="PANTHER" id="PTHR13273:SF14">
    <property type="entry name" value="ANAMORSIN"/>
    <property type="match status" value="1"/>
</dbReference>
<comment type="subcellular location">
    <subcellularLocation>
        <location evidence="2">Cytoplasm</location>
    </subcellularLocation>
</comment>
<dbReference type="VEuPathDB" id="VectorBase:LDEU004711"/>
<keyword evidence="12" id="KW-1185">Reference proteome</keyword>
<evidence type="ECO:0000256" key="8">
    <source>
        <dbReference type="ARBA" id="ARBA00023014"/>
    </source>
</evidence>
<keyword evidence="5" id="KW-0963">Cytoplasm</keyword>
<comment type="similarity">
    <text evidence="3">Belongs to the anamorsin family.</text>
</comment>
<dbReference type="GO" id="GO:0051539">
    <property type="term" value="F:4 iron, 4 sulfur cluster binding"/>
    <property type="evidence" value="ECO:0007669"/>
    <property type="project" value="UniProtKB-KW"/>
</dbReference>
<evidence type="ECO:0000256" key="3">
    <source>
        <dbReference type="ARBA" id="ARBA00008169"/>
    </source>
</evidence>
<name>A0A443SII2_9ACAR</name>
<comment type="cofactor">
    <cofactor evidence="1">
        <name>[4Fe-4S] cluster</name>
        <dbReference type="ChEBI" id="CHEBI:49883"/>
    </cofactor>
</comment>
<reference evidence="11 12" key="1">
    <citation type="journal article" date="2018" name="Gigascience">
        <title>Genomes of trombidid mites reveal novel predicted allergens and laterally-transferred genes associated with secondary metabolism.</title>
        <authorList>
            <person name="Dong X."/>
            <person name="Chaisiri K."/>
            <person name="Xia D."/>
            <person name="Armstrong S.D."/>
            <person name="Fang Y."/>
            <person name="Donnelly M.J."/>
            <person name="Kadowaki T."/>
            <person name="McGarry J.W."/>
            <person name="Darby A.C."/>
            <person name="Makepeace B.L."/>
        </authorList>
    </citation>
    <scope>NUCLEOTIDE SEQUENCE [LARGE SCALE GENOMIC DNA]</scope>
    <source>
        <strain evidence="11">UoL-UT</strain>
    </source>
</reference>
<gene>
    <name evidence="11" type="ORF">B4U80_07951</name>
</gene>
<evidence type="ECO:0000256" key="5">
    <source>
        <dbReference type="ARBA" id="ARBA00022490"/>
    </source>
</evidence>
<comment type="caution">
    <text evidence="11">The sequence shown here is derived from an EMBL/GenBank/DDBJ whole genome shotgun (WGS) entry which is preliminary data.</text>
</comment>
<keyword evidence="4" id="KW-0004">4Fe-4S</keyword>
<dbReference type="GO" id="GO:0005737">
    <property type="term" value="C:cytoplasm"/>
    <property type="evidence" value="ECO:0007669"/>
    <property type="project" value="UniProtKB-SubCell"/>
</dbReference>
<keyword evidence="6" id="KW-0479">Metal-binding</keyword>
<dbReference type="OrthoDB" id="311633at2759"/>
<keyword evidence="8" id="KW-0411">Iron-sulfur</keyword>
<dbReference type="Pfam" id="PF05093">
    <property type="entry name" value="CIAPIN1"/>
    <property type="match status" value="1"/>
</dbReference>
<evidence type="ECO:0000313" key="12">
    <source>
        <dbReference type="Proteomes" id="UP000288716"/>
    </source>
</evidence>
<dbReference type="GO" id="GO:0016226">
    <property type="term" value="P:iron-sulfur cluster assembly"/>
    <property type="evidence" value="ECO:0007669"/>
    <property type="project" value="InterPro"/>
</dbReference>
<evidence type="ECO:0000256" key="2">
    <source>
        <dbReference type="ARBA" id="ARBA00004496"/>
    </source>
</evidence>
<protein>
    <submittedName>
        <fullName evidence="11">Anamorsin-like protein</fullName>
    </submittedName>
</protein>
<dbReference type="InterPro" id="IPR046408">
    <property type="entry name" value="CIAPIN1"/>
</dbReference>
<evidence type="ECO:0000313" key="11">
    <source>
        <dbReference type="EMBL" id="RWS27329.1"/>
    </source>
</evidence>
<sequence length="159" mass="17328">LKLCGFLDVKETRDVVEAIKPSFEIGSSVKLSFNKNGPSTESLKKWQLAVDEYNEGKENDLIDDNELLDEADLIKPDPESLRVCGTTGKRKACANCTCGLAEELNNAEISSLRQNTQQAKSSCGSCYLGDAFRCADCPYIGLPAFKPGEKVIIDNSSDI</sequence>
<evidence type="ECO:0000256" key="1">
    <source>
        <dbReference type="ARBA" id="ARBA00001966"/>
    </source>
</evidence>
<dbReference type="GO" id="GO:0046872">
    <property type="term" value="F:metal ion binding"/>
    <property type="evidence" value="ECO:0007669"/>
    <property type="project" value="UniProtKB-KW"/>
</dbReference>
<proteinExistence type="inferred from homology"/>
<organism evidence="11 12">
    <name type="scientific">Leptotrombidium deliense</name>
    <dbReference type="NCBI Taxonomy" id="299467"/>
    <lineage>
        <taxon>Eukaryota</taxon>
        <taxon>Metazoa</taxon>
        <taxon>Ecdysozoa</taxon>
        <taxon>Arthropoda</taxon>
        <taxon>Chelicerata</taxon>
        <taxon>Arachnida</taxon>
        <taxon>Acari</taxon>
        <taxon>Acariformes</taxon>
        <taxon>Trombidiformes</taxon>
        <taxon>Prostigmata</taxon>
        <taxon>Anystina</taxon>
        <taxon>Parasitengona</taxon>
        <taxon>Trombiculoidea</taxon>
        <taxon>Trombiculidae</taxon>
        <taxon>Leptotrombidium</taxon>
    </lineage>
</organism>
<evidence type="ECO:0000259" key="10">
    <source>
        <dbReference type="Pfam" id="PF05093"/>
    </source>
</evidence>
<keyword evidence="7" id="KW-0408">Iron</keyword>
<dbReference type="EMBL" id="NCKV01002099">
    <property type="protein sequence ID" value="RWS27329.1"/>
    <property type="molecule type" value="Genomic_DNA"/>
</dbReference>
<dbReference type="Proteomes" id="UP000288716">
    <property type="component" value="Unassembled WGS sequence"/>
</dbReference>